<proteinExistence type="predicted"/>
<dbReference type="PANTHER" id="PTHR36688">
    <property type="entry name" value="ENDO/EXONUCLEASE/PHOSPHATASE DOMAIN-CONTAINING PROTEIN"/>
    <property type="match status" value="1"/>
</dbReference>
<organism evidence="1 2">
    <name type="scientific">Trichonephila clavata</name>
    <name type="common">Joro spider</name>
    <name type="synonym">Nephila clavata</name>
    <dbReference type="NCBI Taxonomy" id="2740835"/>
    <lineage>
        <taxon>Eukaryota</taxon>
        <taxon>Metazoa</taxon>
        <taxon>Ecdysozoa</taxon>
        <taxon>Arthropoda</taxon>
        <taxon>Chelicerata</taxon>
        <taxon>Arachnida</taxon>
        <taxon>Araneae</taxon>
        <taxon>Araneomorphae</taxon>
        <taxon>Entelegynae</taxon>
        <taxon>Araneoidea</taxon>
        <taxon>Nephilidae</taxon>
        <taxon>Trichonephila</taxon>
    </lineage>
</organism>
<dbReference type="OrthoDB" id="6620533at2759"/>
<dbReference type="Proteomes" id="UP000887116">
    <property type="component" value="Unassembled WGS sequence"/>
</dbReference>
<sequence>MDGVDDHCFLETLMLPPRDGDIIILIPLEALLRILSTQLQLNISRTKIVILLLSFGGATSHPDLVLAHPNLLNQITHTLLPAPGGAGHKLLVAELNSGFGRFREPRFPRWNLNKANWTRYQELTDYLVREVMTDETDNADRAVDKFTEIILACVISCIPRGQRKKFSPFWNKELQTLKENRDKARNRAESTGMMSDCIELRKQQACLRRAIREAKRQTYRGFVENLDFRRDALRAHQFLSRLNNQKEKRNEPIRIADKLLTSERELGLLINATQTLVTIDHTLRSQRISLGVHRSVLTKNWRTFLTRPFHIGNLNVALSNFHRGKVRGRMVSCLNFLLISVTRQWESYLN</sequence>
<accession>A0A8X6JIK3</accession>
<evidence type="ECO:0000313" key="1">
    <source>
        <dbReference type="EMBL" id="GFR26753.1"/>
    </source>
</evidence>
<reference evidence="1" key="1">
    <citation type="submission" date="2020-07" db="EMBL/GenBank/DDBJ databases">
        <title>Multicomponent nature underlies the extraordinary mechanical properties of spider dragline silk.</title>
        <authorList>
            <person name="Kono N."/>
            <person name="Nakamura H."/>
            <person name="Mori M."/>
            <person name="Yoshida Y."/>
            <person name="Ohtoshi R."/>
            <person name="Malay A.D."/>
            <person name="Moran D.A.P."/>
            <person name="Tomita M."/>
            <person name="Numata K."/>
            <person name="Arakawa K."/>
        </authorList>
    </citation>
    <scope>NUCLEOTIDE SEQUENCE</scope>
</reference>
<dbReference type="AlphaFoldDB" id="A0A8X6JIK3"/>
<dbReference type="InterPro" id="IPR052560">
    <property type="entry name" value="RdDP_mobile_element"/>
</dbReference>
<keyword evidence="2" id="KW-1185">Reference proteome</keyword>
<dbReference type="EMBL" id="BMAO01038737">
    <property type="protein sequence ID" value="GFR26753.1"/>
    <property type="molecule type" value="Genomic_DNA"/>
</dbReference>
<dbReference type="PANTHER" id="PTHR36688:SF2">
    <property type="entry name" value="ENDONUCLEASE_EXONUCLEASE_PHOSPHATASE DOMAIN-CONTAINING PROTEIN"/>
    <property type="match status" value="1"/>
</dbReference>
<evidence type="ECO:0000313" key="2">
    <source>
        <dbReference type="Proteomes" id="UP000887116"/>
    </source>
</evidence>
<comment type="caution">
    <text evidence="1">The sequence shown here is derived from an EMBL/GenBank/DDBJ whole genome shotgun (WGS) entry which is preliminary data.</text>
</comment>
<protein>
    <submittedName>
        <fullName evidence="1">Uncharacterized protein</fullName>
    </submittedName>
</protein>
<gene>
    <name evidence="1" type="primary">AVEN_151571_1</name>
    <name evidence="1" type="ORF">TNCT_535991</name>
</gene>
<name>A0A8X6JIK3_TRICU</name>